<feature type="domain" description="DUF4179" evidence="2">
    <location>
        <begin position="50"/>
        <end position="131"/>
    </location>
</feature>
<keyword evidence="1" id="KW-0812">Transmembrane</keyword>
<dbReference type="STRING" id="766136.BHF68_11330"/>
<dbReference type="EMBL" id="MIJE01000035">
    <property type="protein sequence ID" value="OEF95691.1"/>
    <property type="molecule type" value="Genomic_DNA"/>
</dbReference>
<gene>
    <name evidence="3" type="ORF">BHF68_11330</name>
</gene>
<evidence type="ECO:0000313" key="4">
    <source>
        <dbReference type="Proteomes" id="UP000094296"/>
    </source>
</evidence>
<comment type="caution">
    <text evidence="3">The sequence shown here is derived from an EMBL/GenBank/DDBJ whole genome shotgun (WGS) entry which is preliminary data.</text>
</comment>
<proteinExistence type="predicted"/>
<sequence>MDNLEEKLAEERKRIQAIIAPEDMESRLRNALNNKAQERRKQPKRFSSLWKYAAVAMLSLMLIGYNYNAFAYYGKKLLGFDDIISGTLQELNEQGLGQAVDKSAQLIDGAILTIDGIMTDANQTIIYYTLSNDNGLENQANNNLLPTRITGFLTNLNLFTGVSMMNESQTELKGTWTFDSVSPFAKKLTLHFREHDGPNSMKEGSISFPYNPNKALQTQLKQSIRETVTVDRGTIRFQSISATPTSTVIEGKLDVDNFDRLHLGLHGIKLIANGEAIDILGSSVRSGTTFEITYDALPEQIDSLYLAIEEFIGYADIDKTIPLAQQTNDAYSIGGNELWIYGVETTSRGVEITFATEENVLLDNVSIMAGAEQISLRTTINHTEIDAGNDKKLRQRTMVFDTSEPPSSLYIGGVHYIKPYNIMIDIVN</sequence>
<keyword evidence="1" id="KW-0472">Membrane</keyword>
<dbReference type="RefSeq" id="WP_069644257.1">
    <property type="nucleotide sequence ID" value="NZ_MIJE01000035.1"/>
</dbReference>
<accession>A0A1E5FYW5</accession>
<keyword evidence="4" id="KW-1185">Reference proteome</keyword>
<name>A0A1E5FYW5_9FIRM</name>
<dbReference type="OrthoDB" id="2961302at2"/>
<keyword evidence="1" id="KW-1133">Transmembrane helix</keyword>
<dbReference type="Pfam" id="PF13786">
    <property type="entry name" value="DUF4179"/>
    <property type="match status" value="1"/>
</dbReference>
<dbReference type="AlphaFoldDB" id="A0A1E5FYW5"/>
<organism evidence="3 4">
    <name type="scientific">Desulfuribacillus alkaliarsenatis</name>
    <dbReference type="NCBI Taxonomy" id="766136"/>
    <lineage>
        <taxon>Bacteria</taxon>
        <taxon>Bacillati</taxon>
        <taxon>Bacillota</taxon>
        <taxon>Desulfuribacillia</taxon>
        <taxon>Desulfuribacillales</taxon>
        <taxon>Desulfuribacillaceae</taxon>
        <taxon>Desulfuribacillus</taxon>
    </lineage>
</organism>
<feature type="transmembrane region" description="Helical" evidence="1">
    <location>
        <begin position="49"/>
        <end position="67"/>
    </location>
</feature>
<evidence type="ECO:0000313" key="3">
    <source>
        <dbReference type="EMBL" id="OEF95691.1"/>
    </source>
</evidence>
<evidence type="ECO:0000256" key="1">
    <source>
        <dbReference type="SAM" id="Phobius"/>
    </source>
</evidence>
<protein>
    <recommendedName>
        <fullName evidence="2">DUF4179 domain-containing protein</fullName>
    </recommendedName>
</protein>
<evidence type="ECO:0000259" key="2">
    <source>
        <dbReference type="Pfam" id="PF13786"/>
    </source>
</evidence>
<dbReference type="InterPro" id="IPR025436">
    <property type="entry name" value="DUF4179"/>
</dbReference>
<reference evidence="3 4" key="1">
    <citation type="submission" date="2016-09" db="EMBL/GenBank/DDBJ databases">
        <title>Draft genome sequence for the type strain of Desulfuribacillus alkaliarsenatis AHT28, an obligately anaerobic, sulfidogenic bacterium isolated from Russian soda lake sediments.</title>
        <authorList>
            <person name="Abin C.A."/>
            <person name="Hollibaugh J.T."/>
        </authorList>
    </citation>
    <scope>NUCLEOTIDE SEQUENCE [LARGE SCALE GENOMIC DNA]</scope>
    <source>
        <strain evidence="3 4">AHT28</strain>
    </source>
</reference>
<dbReference type="Proteomes" id="UP000094296">
    <property type="component" value="Unassembled WGS sequence"/>
</dbReference>